<dbReference type="Proteomes" id="UP000482653">
    <property type="component" value="Unassembled WGS sequence"/>
</dbReference>
<dbReference type="AlphaFoldDB" id="A0A412IEM8"/>
<evidence type="ECO:0000313" key="1">
    <source>
        <dbReference type="EMBL" id="KAA5421268.1"/>
    </source>
</evidence>
<evidence type="ECO:0000313" key="2">
    <source>
        <dbReference type="EMBL" id="RGS35391.1"/>
    </source>
</evidence>
<dbReference type="InterPro" id="IPR024339">
    <property type="entry name" value="DUF3836"/>
</dbReference>
<sequence length="183" mass="21314">MPLPYLCNIKSNEMYNLKNKIIMKALVLSVVFALTSVVNAVSGNNVKDFAYNSEKQENGVETQTVYKVKEGKYLERHLQYNYTHDEKGRVSAKEILKWNQDNSRFEKLYCLNFSYTDNEVNVEYVAWNSKAGDYTNVKAKAVYQMNENGMNYMAYNWNEKDNSWNLVTEHNATNWNSALLANR</sequence>
<proteinExistence type="predicted"/>
<protein>
    <submittedName>
        <fullName evidence="2">DUF3836 domain-containing protein</fullName>
    </submittedName>
</protein>
<reference evidence="1 4" key="2">
    <citation type="journal article" date="2019" name="Nat. Med.">
        <title>A library of human gut bacterial isolates paired with longitudinal multiomics data enables mechanistic microbiome research.</title>
        <authorList>
            <person name="Poyet M."/>
            <person name="Groussin M."/>
            <person name="Gibbons S.M."/>
            <person name="Avila-Pacheco J."/>
            <person name="Jiang X."/>
            <person name="Kearney S.M."/>
            <person name="Perrotta A.R."/>
            <person name="Berdy B."/>
            <person name="Zhao S."/>
            <person name="Lieberman T.D."/>
            <person name="Swanson P.K."/>
            <person name="Smith M."/>
            <person name="Roesemann S."/>
            <person name="Alexander J.E."/>
            <person name="Rich S.A."/>
            <person name="Livny J."/>
            <person name="Vlamakis H."/>
            <person name="Clish C."/>
            <person name="Bullock K."/>
            <person name="Deik A."/>
            <person name="Scott J."/>
            <person name="Pierce K.A."/>
            <person name="Xavier R.J."/>
            <person name="Alm E.J."/>
        </authorList>
    </citation>
    <scope>NUCLEOTIDE SEQUENCE [LARGE SCALE GENOMIC DNA]</scope>
    <source>
        <strain evidence="1 4">BIOML-A8</strain>
    </source>
</reference>
<dbReference type="Pfam" id="PF12930">
    <property type="entry name" value="DUF3836"/>
    <property type="match status" value="1"/>
</dbReference>
<accession>A0A412IEM8</accession>
<gene>
    <name evidence="2" type="ORF">DWX97_15855</name>
    <name evidence="1" type="ORF">F2Y87_04820</name>
</gene>
<comment type="caution">
    <text evidence="2">The sequence shown here is derived from an EMBL/GenBank/DDBJ whole genome shotgun (WGS) entry which is preliminary data.</text>
</comment>
<organism evidence="2 3">
    <name type="scientific">Bacteroides cellulosilyticus</name>
    <dbReference type="NCBI Taxonomy" id="246787"/>
    <lineage>
        <taxon>Bacteria</taxon>
        <taxon>Pseudomonadati</taxon>
        <taxon>Bacteroidota</taxon>
        <taxon>Bacteroidia</taxon>
        <taxon>Bacteroidales</taxon>
        <taxon>Bacteroidaceae</taxon>
        <taxon>Bacteroides</taxon>
    </lineage>
</organism>
<name>A0A412IEM8_9BACE</name>
<dbReference type="Proteomes" id="UP000283341">
    <property type="component" value="Unassembled WGS sequence"/>
</dbReference>
<dbReference type="RefSeq" id="WP_007211381.1">
    <property type="nucleotide sequence ID" value="NZ_CAXUGF010000001.1"/>
</dbReference>
<evidence type="ECO:0000313" key="4">
    <source>
        <dbReference type="Proteomes" id="UP000482653"/>
    </source>
</evidence>
<dbReference type="EMBL" id="QRVJ01000014">
    <property type="protein sequence ID" value="RGS35391.1"/>
    <property type="molecule type" value="Genomic_DNA"/>
</dbReference>
<dbReference type="Gene3D" id="2.40.128.720">
    <property type="match status" value="1"/>
</dbReference>
<reference evidence="2 3" key="1">
    <citation type="submission" date="2018-08" db="EMBL/GenBank/DDBJ databases">
        <title>A genome reference for cultivated species of the human gut microbiota.</title>
        <authorList>
            <person name="Zou Y."/>
            <person name="Xue W."/>
            <person name="Luo G."/>
        </authorList>
    </citation>
    <scope>NUCLEOTIDE SEQUENCE [LARGE SCALE GENOMIC DNA]</scope>
    <source>
        <strain evidence="2 3">AF22-3AC</strain>
    </source>
</reference>
<dbReference type="EMBL" id="VVYX01000005">
    <property type="protein sequence ID" value="KAA5421268.1"/>
    <property type="molecule type" value="Genomic_DNA"/>
</dbReference>
<evidence type="ECO:0000313" key="3">
    <source>
        <dbReference type="Proteomes" id="UP000283341"/>
    </source>
</evidence>